<feature type="domain" description="Peptidase S9 prolyl oligopeptidase catalytic" evidence="4">
    <location>
        <begin position="656"/>
        <end position="809"/>
    </location>
</feature>
<evidence type="ECO:0000313" key="6">
    <source>
        <dbReference type="Proteomes" id="UP000734218"/>
    </source>
</evidence>
<accession>A0ABX0XPK2</accession>
<dbReference type="RefSeq" id="WP_209023373.1">
    <property type="nucleotide sequence ID" value="NZ_JAATJE010000002.1"/>
</dbReference>
<comment type="caution">
    <text evidence="5">The sequence shown here is derived from an EMBL/GenBank/DDBJ whole genome shotgun (WGS) entry which is preliminary data.</text>
</comment>
<dbReference type="InterPro" id="IPR001375">
    <property type="entry name" value="Peptidase_S9_cat"/>
</dbReference>
<name>A0ABX0XPK2_9SPHN</name>
<evidence type="ECO:0000256" key="3">
    <source>
        <dbReference type="SAM" id="SignalP"/>
    </source>
</evidence>
<evidence type="ECO:0000259" key="4">
    <source>
        <dbReference type="Pfam" id="PF00326"/>
    </source>
</evidence>
<dbReference type="Pfam" id="PF07676">
    <property type="entry name" value="PD40"/>
    <property type="match status" value="1"/>
</dbReference>
<keyword evidence="3" id="KW-0732">Signal</keyword>
<evidence type="ECO:0000256" key="2">
    <source>
        <dbReference type="ARBA" id="ARBA00022825"/>
    </source>
</evidence>
<proteinExistence type="predicted"/>
<dbReference type="Gene3D" id="3.40.50.1820">
    <property type="entry name" value="alpha/beta hydrolase"/>
    <property type="match status" value="1"/>
</dbReference>
<dbReference type="Pfam" id="PF00326">
    <property type="entry name" value="Peptidase_S9"/>
    <property type="match status" value="1"/>
</dbReference>
<dbReference type="InterPro" id="IPR011042">
    <property type="entry name" value="6-blade_b-propeller_TolB-like"/>
</dbReference>
<protein>
    <submittedName>
        <fullName evidence="5">Dipeptidyl aminopeptidase/acylaminoacyl peptidase</fullName>
    </submittedName>
</protein>
<keyword evidence="1" id="KW-0378">Hydrolase</keyword>
<dbReference type="InterPro" id="IPR029058">
    <property type="entry name" value="AB_hydrolase_fold"/>
</dbReference>
<reference evidence="5 6" key="1">
    <citation type="submission" date="2020-03" db="EMBL/GenBank/DDBJ databases">
        <title>Genomic Encyclopedia of Type Strains, Phase IV (KMG-IV): sequencing the most valuable type-strain genomes for metagenomic binning, comparative biology and taxonomic classification.</title>
        <authorList>
            <person name="Goeker M."/>
        </authorList>
    </citation>
    <scope>NUCLEOTIDE SEQUENCE [LARGE SCALE GENOMIC DNA]</scope>
    <source>
        <strain evidence="5 6">DSM 27651</strain>
    </source>
</reference>
<evidence type="ECO:0000313" key="5">
    <source>
        <dbReference type="EMBL" id="NJC34636.1"/>
    </source>
</evidence>
<dbReference type="InterPro" id="IPR011659">
    <property type="entry name" value="WD40"/>
</dbReference>
<dbReference type="Proteomes" id="UP000734218">
    <property type="component" value="Unassembled WGS sequence"/>
</dbReference>
<dbReference type="EMBL" id="JAATJE010000002">
    <property type="protein sequence ID" value="NJC34636.1"/>
    <property type="molecule type" value="Genomic_DNA"/>
</dbReference>
<keyword evidence="2" id="KW-0720">Serine protease</keyword>
<dbReference type="GO" id="GO:0004177">
    <property type="term" value="F:aminopeptidase activity"/>
    <property type="evidence" value="ECO:0007669"/>
    <property type="project" value="UniProtKB-KW"/>
</dbReference>
<sequence>MTRSLAVLLASTLLCQTGAAQTPPAPSENPAPFAYQQPPAPIAEILDASPTPGVAMSPDHRTLAIFDRASLPSIASLAEPMLRLGGYRINPRNNGPAESRVAWLTGLSLQDVTGGTPRRIALPDGIRFTAPSFSPDGRTLAMVVDGETGLSLWTVDVASGRPRPIERVQVNMAAGGGYSWLPDSRGLLVRAVPADRGAIPAATGTPAGPIVEETAGRTAPVRTYQDLLQNRTDEVLFTHYFTSQPTLVPLDGAPRAIGAAGVHLGADVSPDGRHLLLTTVKQPYSYAVPARLFPTDIVVTDMNGRVEHRVADLPLRDDIPTAFDAVPVGPRQVEWRSDAPATLAWVEAQDGGNPRNQAAVRDRLLTLAAPFRGAPRRMLDMGERYGGVTWGRDDLALVSTQWFQTRHETRYVVDPSTGQSRILLERNYQDRYNDPGEPITEDNAAGFPVARFDGRGRVLMTGAGATPRGEFPFIAAVDTGSGQTERLWTSADSDYETLVGFVDAAGTRAVTRRETRVDPPNLLLRDLGGGQTTVLTRFPDPAPQLADATRQLITYTRADGVKLSGTLYLPAGYNKDRDGPLPLLMWAYPAEFTDAAVAGQTVDVQNRFVRPGGSSHLFLLTQGYAILDNPSMPIVGVGGAEPNDSYIEQLTANAEAAVKAVVDMGVASRDRIAVGGHSYGAFMTANLLAHTDLFRTGIARSGAYNRTLTPFGFQAEQRSYWEATDVYTRMSPFTYANRINEPILLIHGQADDNSGTFPVQTERFYAALKGQGATARYVVLPLEAHGYRARESVGHTLWEMTRWLDQHVKAPPAADGTAAAPAAATAIATAAR</sequence>
<dbReference type="SUPFAM" id="SSF53474">
    <property type="entry name" value="alpha/beta-Hydrolases"/>
    <property type="match status" value="1"/>
</dbReference>
<evidence type="ECO:0000256" key="1">
    <source>
        <dbReference type="ARBA" id="ARBA00022801"/>
    </source>
</evidence>
<dbReference type="Gene3D" id="2.120.10.30">
    <property type="entry name" value="TolB, C-terminal domain"/>
    <property type="match status" value="1"/>
</dbReference>
<feature type="chain" id="PRO_5046678588" evidence="3">
    <location>
        <begin position="20"/>
        <end position="832"/>
    </location>
</feature>
<gene>
    <name evidence="5" type="ORF">GGR88_002150</name>
</gene>
<keyword evidence="5" id="KW-0645">Protease</keyword>
<organism evidence="5 6">
    <name type="scientific">Sphingomonas jejuensis</name>
    <dbReference type="NCBI Taxonomy" id="904715"/>
    <lineage>
        <taxon>Bacteria</taxon>
        <taxon>Pseudomonadati</taxon>
        <taxon>Pseudomonadota</taxon>
        <taxon>Alphaproteobacteria</taxon>
        <taxon>Sphingomonadales</taxon>
        <taxon>Sphingomonadaceae</taxon>
        <taxon>Sphingomonas</taxon>
    </lineage>
</organism>
<keyword evidence="6" id="KW-1185">Reference proteome</keyword>
<feature type="signal peptide" evidence="3">
    <location>
        <begin position="1"/>
        <end position="19"/>
    </location>
</feature>
<dbReference type="PANTHER" id="PTHR42776">
    <property type="entry name" value="SERINE PEPTIDASE S9 FAMILY MEMBER"/>
    <property type="match status" value="1"/>
</dbReference>
<keyword evidence="5" id="KW-0031">Aminopeptidase</keyword>
<dbReference type="PANTHER" id="PTHR42776:SF28">
    <property type="entry name" value="GLUTAMYL ENDOPEPTIDASE, CHLOROPLASTIC-RELATED"/>
    <property type="match status" value="1"/>
</dbReference>
<dbReference type="SUPFAM" id="SSF82171">
    <property type="entry name" value="DPP6 N-terminal domain-like"/>
    <property type="match status" value="1"/>
</dbReference>